<name>A0A4R8WB02_9MICO</name>
<dbReference type="RefSeq" id="WP_134507467.1">
    <property type="nucleotide sequence ID" value="NZ_SOFM01000011.1"/>
</dbReference>
<dbReference type="SUPFAM" id="SSF51338">
    <property type="entry name" value="Composite domain of metallo-dependent hydrolases"/>
    <property type="match status" value="1"/>
</dbReference>
<organism evidence="2 3">
    <name type="scientific">Cryobacterium mannosilyticum</name>
    <dbReference type="NCBI Taxonomy" id="1259190"/>
    <lineage>
        <taxon>Bacteria</taxon>
        <taxon>Bacillati</taxon>
        <taxon>Actinomycetota</taxon>
        <taxon>Actinomycetes</taxon>
        <taxon>Micrococcales</taxon>
        <taxon>Microbacteriaceae</taxon>
        <taxon>Cryobacterium</taxon>
    </lineage>
</organism>
<proteinExistence type="predicted"/>
<evidence type="ECO:0000259" key="1">
    <source>
        <dbReference type="Pfam" id="PF07969"/>
    </source>
</evidence>
<feature type="domain" description="Amidohydrolase 3" evidence="1">
    <location>
        <begin position="45"/>
        <end position="487"/>
    </location>
</feature>
<dbReference type="GO" id="GO:0016810">
    <property type="term" value="F:hydrolase activity, acting on carbon-nitrogen (but not peptide) bonds"/>
    <property type="evidence" value="ECO:0007669"/>
    <property type="project" value="InterPro"/>
</dbReference>
<sequence length="493" mass="51696">MTGLSLTLRNARLPGSDGRVDVTVTDGVIRQIGYQGRTAPGQESVDLGERWLIPGLWDNHVHFSQWAQTARRLDLSATASATEAAGLVRERAGETLTGETLVGFGFRDGLWPDAPGRAVLDAASGDLPVVLVSGDLHSCWLNSAALAAHGFPDHPTGLLREDDAFAVVNALGTVPDTVMDGWVDTAARAAAARGVVGIVEMEMAWNPGDWQRRIAAGTDTLRVETSVYSQHLEQAITLGLRSGAVLERTGGLGVMGPFKVITDGSLNTRTAYCFDEYPGLAGQPGAHGLLTVPQDRLVGLMRRAAAGGIRPAVHAIGDRANALALDAFAEVGCAGSIEHAQLLRAEDVARFAALGVVASVQPEHALDDRDVADRYWAGRTGRAFVLKSLLDAGATLALGSDAPVAPLDPWVTIAAAVGRTRGGREPWQPGQAISRQAALAASARGRHGISIGDVADLVVCETDPFVASVADLRVMPVAATLIAGRFTHNTLQP</sequence>
<dbReference type="PANTHER" id="PTHR22642:SF2">
    <property type="entry name" value="PROTEIN LONG AFTER FAR-RED 3"/>
    <property type="match status" value="1"/>
</dbReference>
<dbReference type="InterPro" id="IPR011059">
    <property type="entry name" value="Metal-dep_hydrolase_composite"/>
</dbReference>
<dbReference type="EMBL" id="SOFM01000011">
    <property type="protein sequence ID" value="TFC05992.1"/>
    <property type="molecule type" value="Genomic_DNA"/>
</dbReference>
<dbReference type="SUPFAM" id="SSF51556">
    <property type="entry name" value="Metallo-dependent hydrolases"/>
    <property type="match status" value="1"/>
</dbReference>
<dbReference type="InterPro" id="IPR013108">
    <property type="entry name" value="Amidohydro_3"/>
</dbReference>
<dbReference type="InterPro" id="IPR032466">
    <property type="entry name" value="Metal_Hydrolase"/>
</dbReference>
<dbReference type="AlphaFoldDB" id="A0A4R8WB02"/>
<dbReference type="Gene3D" id="3.10.310.70">
    <property type="match status" value="1"/>
</dbReference>
<dbReference type="Gene3D" id="2.30.40.10">
    <property type="entry name" value="Urease, subunit C, domain 1"/>
    <property type="match status" value="1"/>
</dbReference>
<dbReference type="Proteomes" id="UP000297643">
    <property type="component" value="Unassembled WGS sequence"/>
</dbReference>
<dbReference type="Gene3D" id="3.20.20.140">
    <property type="entry name" value="Metal-dependent hydrolases"/>
    <property type="match status" value="1"/>
</dbReference>
<protein>
    <submittedName>
        <fullName evidence="2">Amidohydrolase</fullName>
    </submittedName>
</protein>
<gene>
    <name evidence="2" type="ORF">E3O32_05180</name>
</gene>
<reference evidence="2 3" key="1">
    <citation type="submission" date="2019-03" db="EMBL/GenBank/DDBJ databases">
        <title>Genomics of glacier-inhabiting Cryobacterium strains.</title>
        <authorList>
            <person name="Liu Q."/>
            <person name="Xin Y.-H."/>
        </authorList>
    </citation>
    <scope>NUCLEOTIDE SEQUENCE [LARGE SCALE GENOMIC DNA]</scope>
    <source>
        <strain evidence="2 3">RHLT2-21</strain>
    </source>
</reference>
<evidence type="ECO:0000313" key="2">
    <source>
        <dbReference type="EMBL" id="TFC05992.1"/>
    </source>
</evidence>
<keyword evidence="3" id="KW-1185">Reference proteome</keyword>
<dbReference type="Pfam" id="PF07969">
    <property type="entry name" value="Amidohydro_3"/>
    <property type="match status" value="1"/>
</dbReference>
<comment type="caution">
    <text evidence="2">The sequence shown here is derived from an EMBL/GenBank/DDBJ whole genome shotgun (WGS) entry which is preliminary data.</text>
</comment>
<accession>A0A4R8WB02</accession>
<dbReference type="PANTHER" id="PTHR22642">
    <property type="entry name" value="IMIDAZOLONEPROPIONASE"/>
    <property type="match status" value="1"/>
</dbReference>
<keyword evidence="2" id="KW-0378">Hydrolase</keyword>
<evidence type="ECO:0000313" key="3">
    <source>
        <dbReference type="Proteomes" id="UP000297643"/>
    </source>
</evidence>